<protein>
    <submittedName>
        <fullName evidence="2">Uncharacterized protein</fullName>
    </submittedName>
</protein>
<keyword evidence="1" id="KW-0812">Transmembrane</keyword>
<keyword evidence="1" id="KW-0472">Membrane</keyword>
<dbReference type="RefSeq" id="WP_009710296.1">
    <property type="nucleotide sequence ID" value="NZ_CP048103.1"/>
</dbReference>
<dbReference type="Proteomes" id="UP000186795">
    <property type="component" value="Unassembled WGS sequence"/>
</dbReference>
<keyword evidence="1" id="KW-1133">Transmembrane helix</keyword>
<evidence type="ECO:0000313" key="3">
    <source>
        <dbReference type="Proteomes" id="UP000186795"/>
    </source>
</evidence>
<dbReference type="EMBL" id="FTOD01000002">
    <property type="protein sequence ID" value="SIS54162.1"/>
    <property type="molecule type" value="Genomic_DNA"/>
</dbReference>
<sequence length="41" mass="4716">MNKPLKITLLIIGISLLILVLFIVGSMFFFDWVMNQMGTEQ</sequence>
<dbReference type="AlphaFoldDB" id="A0A1N7JXT1"/>
<evidence type="ECO:0000256" key="1">
    <source>
        <dbReference type="SAM" id="Phobius"/>
    </source>
</evidence>
<keyword evidence="3" id="KW-1185">Reference proteome</keyword>
<name>A0A1N7JXT1_9BACL</name>
<feature type="transmembrane region" description="Helical" evidence="1">
    <location>
        <begin position="7"/>
        <end position="30"/>
    </location>
</feature>
<organism evidence="2 3">
    <name type="scientific">Kroppenstedtia eburnea</name>
    <dbReference type="NCBI Taxonomy" id="714067"/>
    <lineage>
        <taxon>Bacteria</taxon>
        <taxon>Bacillati</taxon>
        <taxon>Bacillota</taxon>
        <taxon>Bacilli</taxon>
        <taxon>Bacillales</taxon>
        <taxon>Thermoactinomycetaceae</taxon>
        <taxon>Kroppenstedtia</taxon>
    </lineage>
</organism>
<reference evidence="3" key="1">
    <citation type="submission" date="2017-01" db="EMBL/GenBank/DDBJ databases">
        <authorList>
            <person name="Varghese N."/>
            <person name="Submissions S."/>
        </authorList>
    </citation>
    <scope>NUCLEOTIDE SEQUENCE [LARGE SCALE GENOMIC DNA]</scope>
    <source>
        <strain evidence="3">DSM 45196</strain>
    </source>
</reference>
<proteinExistence type="predicted"/>
<accession>A0A1N7JXT1</accession>
<evidence type="ECO:0000313" key="2">
    <source>
        <dbReference type="EMBL" id="SIS54162.1"/>
    </source>
</evidence>
<gene>
    <name evidence="2" type="ORF">SAMN05421790_102348</name>
</gene>